<dbReference type="PIRSF" id="PIRSF032184">
    <property type="entry name" value="ATPase_V1_H"/>
    <property type="match status" value="1"/>
</dbReference>
<reference evidence="7 8" key="1">
    <citation type="submission" date="2021-08" db="EMBL/GenBank/DDBJ databases">
        <title>Draft Genome Sequence of Phanerochaete sordida strain YK-624.</title>
        <authorList>
            <person name="Mori T."/>
            <person name="Dohra H."/>
            <person name="Suzuki T."/>
            <person name="Kawagishi H."/>
            <person name="Hirai H."/>
        </authorList>
    </citation>
    <scope>NUCLEOTIDE SEQUENCE [LARGE SCALE GENOMIC DNA]</scope>
    <source>
        <strain evidence="7 8">YK-624</strain>
    </source>
</reference>
<evidence type="ECO:0000259" key="6">
    <source>
        <dbReference type="Pfam" id="PF11698"/>
    </source>
</evidence>
<dbReference type="OrthoDB" id="10263554at2759"/>
<keyword evidence="2 5" id="KW-0813">Transport</keyword>
<evidence type="ECO:0000313" key="8">
    <source>
        <dbReference type="Proteomes" id="UP000703269"/>
    </source>
</evidence>
<dbReference type="Gene3D" id="1.25.40.150">
    <property type="entry name" value="V-type ATPase, subunit H, C-terminal domain"/>
    <property type="match status" value="1"/>
</dbReference>
<keyword evidence="4 5" id="KW-0406">Ion transport</keyword>
<dbReference type="GO" id="GO:0046961">
    <property type="term" value="F:proton-transporting ATPase activity, rotational mechanism"/>
    <property type="evidence" value="ECO:0007669"/>
    <property type="project" value="UniProtKB-UniRule"/>
</dbReference>
<gene>
    <name evidence="7" type="ORF">PsYK624_028790</name>
</gene>
<dbReference type="InterPro" id="IPR011989">
    <property type="entry name" value="ARM-like"/>
</dbReference>
<keyword evidence="3 5" id="KW-0375">Hydrogen ion transport</keyword>
<dbReference type="PANTHER" id="PTHR10698:SF0">
    <property type="entry name" value="V-TYPE PROTON ATPASE SUBUNIT H"/>
    <property type="match status" value="1"/>
</dbReference>
<dbReference type="Gene3D" id="1.25.10.10">
    <property type="entry name" value="Leucine-rich Repeat Variant"/>
    <property type="match status" value="1"/>
</dbReference>
<accession>A0A9P3G202</accession>
<keyword evidence="8" id="KW-1185">Reference proteome</keyword>
<comment type="subunit">
    <text evidence="5">V-ATPase is a heteromultimeric enzyme made up of two complexes: the ATP-hydrolytic V1 complex and the proton translocation V0 complex.</text>
</comment>
<dbReference type="InterPro" id="IPR004908">
    <property type="entry name" value="ATPase_V1-cplx_hsu"/>
</dbReference>
<sequence length="436" mass="49595">MSISLVSNVFLDDNSNKIRAKPVPWEGYQRANLITADELALLKKVDRQPRAKVESLYLSDGQAYALLYLRLLKKLQRVDTQQNILVLIADALSDHEERIALFTRASETDAELPYVPLLRMLESQDDFVQLKTIQILTVLLSAEPDTIPPQYLQPFISTLASFISNPLPHKRDVAVQCLEAILPRAEARKVVWTNPTIVAGLVNILRHSPGPQMCYQVGFCFWLLSFDQEIAEEINKKFDIIPVLTDIAKAAVKEKVIRIIIATFRNLVSKAPQANLPAMLVAQVLPFVKNLSTRKWTDEDILEDIQYLKDELTARFDSLTTYDEYSSELLSGHLSWTPVHESELFWKENVTKLNDKDHEQLQLLVRLLKESQDAVVLAVAAHDIGQYVKHYERGKKVLTDLGAKTRVMELMTHPDPDVRYQALVSVQRLVSHPWAA</sequence>
<dbReference type="GO" id="GO:0000221">
    <property type="term" value="C:vacuolar proton-transporting V-type ATPase, V1 domain"/>
    <property type="evidence" value="ECO:0007669"/>
    <property type="project" value="UniProtKB-UniRule"/>
</dbReference>
<dbReference type="Pfam" id="PF03224">
    <property type="entry name" value="V-ATPase_H_N"/>
    <property type="match status" value="1"/>
</dbReference>
<dbReference type="InterPro" id="IPR016024">
    <property type="entry name" value="ARM-type_fold"/>
</dbReference>
<proteinExistence type="inferred from homology"/>
<evidence type="ECO:0000256" key="5">
    <source>
        <dbReference type="PIRNR" id="PIRNR032184"/>
    </source>
</evidence>
<comment type="similarity">
    <text evidence="1 5">Belongs to the V-ATPase H subunit family.</text>
</comment>
<evidence type="ECO:0000313" key="7">
    <source>
        <dbReference type="EMBL" id="GJE86796.1"/>
    </source>
</evidence>
<feature type="domain" description="ATPase V1 complex subunit H C-terminal" evidence="6">
    <location>
        <begin position="319"/>
        <end position="434"/>
    </location>
</feature>
<dbReference type="InterPro" id="IPR038497">
    <property type="entry name" value="ATPase_V1-cplx_hsu_C_sf"/>
</dbReference>
<dbReference type="EMBL" id="BPQB01000005">
    <property type="protein sequence ID" value="GJE86796.1"/>
    <property type="molecule type" value="Genomic_DNA"/>
</dbReference>
<name>A0A9P3G202_9APHY</name>
<evidence type="ECO:0000256" key="4">
    <source>
        <dbReference type="ARBA" id="ARBA00023065"/>
    </source>
</evidence>
<dbReference type="PANTHER" id="PTHR10698">
    <property type="entry name" value="V-TYPE PROTON ATPASE SUBUNIT H"/>
    <property type="match status" value="1"/>
</dbReference>
<dbReference type="InterPro" id="IPR011987">
    <property type="entry name" value="ATPase_V1-cplx_hsu_C"/>
</dbReference>
<evidence type="ECO:0000256" key="1">
    <source>
        <dbReference type="ARBA" id="ARBA00008613"/>
    </source>
</evidence>
<dbReference type="Proteomes" id="UP000703269">
    <property type="component" value="Unassembled WGS sequence"/>
</dbReference>
<evidence type="ECO:0000256" key="3">
    <source>
        <dbReference type="ARBA" id="ARBA00022781"/>
    </source>
</evidence>
<dbReference type="GO" id="GO:0000329">
    <property type="term" value="C:fungal-type vacuole membrane"/>
    <property type="evidence" value="ECO:0007669"/>
    <property type="project" value="TreeGrafter"/>
</dbReference>
<evidence type="ECO:0000256" key="2">
    <source>
        <dbReference type="ARBA" id="ARBA00022448"/>
    </source>
</evidence>
<organism evidence="7 8">
    <name type="scientific">Phanerochaete sordida</name>
    <dbReference type="NCBI Taxonomy" id="48140"/>
    <lineage>
        <taxon>Eukaryota</taxon>
        <taxon>Fungi</taxon>
        <taxon>Dikarya</taxon>
        <taxon>Basidiomycota</taxon>
        <taxon>Agaricomycotina</taxon>
        <taxon>Agaricomycetes</taxon>
        <taxon>Polyporales</taxon>
        <taxon>Phanerochaetaceae</taxon>
        <taxon>Phanerochaete</taxon>
    </lineage>
</organism>
<protein>
    <recommendedName>
        <fullName evidence="5">V-type proton ATPase subunit H</fullName>
    </recommendedName>
</protein>
<dbReference type="Pfam" id="PF11698">
    <property type="entry name" value="V-ATPase_H_C"/>
    <property type="match status" value="1"/>
</dbReference>
<dbReference type="AlphaFoldDB" id="A0A9P3G202"/>
<dbReference type="SUPFAM" id="SSF48371">
    <property type="entry name" value="ARM repeat"/>
    <property type="match status" value="1"/>
</dbReference>
<comment type="caution">
    <text evidence="7">The sequence shown here is derived from an EMBL/GenBank/DDBJ whole genome shotgun (WGS) entry which is preliminary data.</text>
</comment>
<comment type="function">
    <text evidence="5">Subunit of the V1 complex of vacuolar(H+)-ATPase (V-ATPase), a multisubunit enzyme composed of a peripheral complex (V1) that hydrolyzes ATP and a membrane integral complex (V0) that translocates protons. V-ATPase is responsible for acidifying and maintaining the pH of intracellular compartments.</text>
</comment>